<keyword evidence="3 4" id="KW-0326">Glycosidase</keyword>
<dbReference type="SUPFAM" id="SSF75005">
    <property type="entry name" value="Arabinanase/levansucrase/invertase"/>
    <property type="match status" value="1"/>
</dbReference>
<gene>
    <name evidence="8" type="ORF">SAMN05216464_103474</name>
</gene>
<dbReference type="InterPro" id="IPR013148">
    <property type="entry name" value="Glyco_hydro_32_N"/>
</dbReference>
<dbReference type="SMART" id="SM00640">
    <property type="entry name" value="Glyco_32"/>
    <property type="match status" value="1"/>
</dbReference>
<dbReference type="OrthoDB" id="9759709at2"/>
<dbReference type="CDD" id="cd18622">
    <property type="entry name" value="GH32_Inu-like"/>
    <property type="match status" value="1"/>
</dbReference>
<dbReference type="RefSeq" id="WP_091148672.1">
    <property type="nucleotide sequence ID" value="NZ_FNAI01000003.1"/>
</dbReference>
<organism evidence="8 9">
    <name type="scientific">Mucilaginibacter pineti</name>
    <dbReference type="NCBI Taxonomy" id="1391627"/>
    <lineage>
        <taxon>Bacteria</taxon>
        <taxon>Pseudomonadati</taxon>
        <taxon>Bacteroidota</taxon>
        <taxon>Sphingobacteriia</taxon>
        <taxon>Sphingobacteriales</taxon>
        <taxon>Sphingobacteriaceae</taxon>
        <taxon>Mucilaginibacter</taxon>
    </lineage>
</organism>
<evidence type="ECO:0000256" key="5">
    <source>
        <dbReference type="SAM" id="SignalP"/>
    </source>
</evidence>
<dbReference type="STRING" id="1391627.SAMN05216464_103474"/>
<dbReference type="PANTHER" id="PTHR42800">
    <property type="entry name" value="EXOINULINASE INUD (AFU_ORTHOLOGUE AFUA_5G00480)"/>
    <property type="match status" value="1"/>
</dbReference>
<dbReference type="InterPro" id="IPR013189">
    <property type="entry name" value="Glyco_hydro_32_C"/>
</dbReference>
<feature type="domain" description="Glycosyl hydrolase family 32 N-terminal" evidence="6">
    <location>
        <begin position="40"/>
        <end position="343"/>
    </location>
</feature>
<dbReference type="InterPro" id="IPR018053">
    <property type="entry name" value="Glyco_hydro_32_AS"/>
</dbReference>
<name>A0A1G6ZU96_9SPHI</name>
<dbReference type="PROSITE" id="PS00609">
    <property type="entry name" value="GLYCOSYL_HYDROL_F32"/>
    <property type="match status" value="1"/>
</dbReference>
<dbReference type="Pfam" id="PF08244">
    <property type="entry name" value="Glyco_hydro_32C"/>
    <property type="match status" value="1"/>
</dbReference>
<keyword evidence="5" id="KW-0732">Signal</keyword>
<feature type="signal peptide" evidence="5">
    <location>
        <begin position="1"/>
        <end position="23"/>
    </location>
</feature>
<dbReference type="Gene3D" id="2.60.120.560">
    <property type="entry name" value="Exo-inulinase, domain 1"/>
    <property type="match status" value="1"/>
</dbReference>
<sequence length="510" mass="57430">MMINKRILQLMLFCLGLPCMVNAQDKPAAAYAEQYRPQLHFSPAQHWMNDPNGMVYFNHTYHLFFQYYPKDIVWGPMHWGHAVSKDLIHWKQLPIALYPDSLGYIFSGSAVVDSGNTSGFGKNGKIPMVAIFTHHDPKREAERHEDFENQSIAFSLDSGATWTKYANNPVLKNPGIRDFRDPKVMWYTAEKKWIMTLATQDHISFYSAPDLKNWKKESEFGFKTGAHGGVWECPDLFSLKMAGKTYWILVVNLNPGGPNGGSATQYFVGDFDGSKFTPIDSSTKWLDYGPDEYAGITWSNTGDRKIFLGWMSNWQYANQVPTQAWRNAATIPRELRLKQSNQGIVLASAPVPELTKINRGVSVSKNVMVNKTLDLSTKVGKLKSQYVLKLSMAQLKAYTLKLSNKKGEELLIGYDAIKNQYFIDRTKSGKTDFQKDFSGRFMAPRLTAAKNSDITIVVDKSSVELFADGGLTTMTAVYFPDGDYTGLTLNADSNIKVDSIVVTALKSIWQ</sequence>
<evidence type="ECO:0000313" key="8">
    <source>
        <dbReference type="EMBL" id="SDE05415.1"/>
    </source>
</evidence>
<evidence type="ECO:0000313" key="9">
    <source>
        <dbReference type="Proteomes" id="UP000199072"/>
    </source>
</evidence>
<feature type="domain" description="Glycosyl hydrolase family 32 C-terminal" evidence="7">
    <location>
        <begin position="358"/>
        <end position="502"/>
    </location>
</feature>
<comment type="similarity">
    <text evidence="1 4">Belongs to the glycosyl hydrolase 32 family.</text>
</comment>
<dbReference type="EMBL" id="FNAI01000003">
    <property type="protein sequence ID" value="SDE05415.1"/>
    <property type="molecule type" value="Genomic_DNA"/>
</dbReference>
<dbReference type="GO" id="GO:0005987">
    <property type="term" value="P:sucrose catabolic process"/>
    <property type="evidence" value="ECO:0007669"/>
    <property type="project" value="TreeGrafter"/>
</dbReference>
<dbReference type="InterPro" id="IPR013320">
    <property type="entry name" value="ConA-like_dom_sf"/>
</dbReference>
<keyword evidence="2 4" id="KW-0378">Hydrolase</keyword>
<reference evidence="8 9" key="1">
    <citation type="submission" date="2016-10" db="EMBL/GenBank/DDBJ databases">
        <authorList>
            <person name="de Groot N.N."/>
        </authorList>
    </citation>
    <scope>NUCLEOTIDE SEQUENCE [LARGE SCALE GENOMIC DNA]</scope>
    <source>
        <strain evidence="8 9">47C3B</strain>
    </source>
</reference>
<dbReference type="Gene3D" id="2.115.10.20">
    <property type="entry name" value="Glycosyl hydrolase domain, family 43"/>
    <property type="match status" value="1"/>
</dbReference>
<proteinExistence type="inferred from homology"/>
<dbReference type="GO" id="GO:0004575">
    <property type="term" value="F:sucrose alpha-glucosidase activity"/>
    <property type="evidence" value="ECO:0007669"/>
    <property type="project" value="TreeGrafter"/>
</dbReference>
<dbReference type="AlphaFoldDB" id="A0A1G6ZU96"/>
<dbReference type="Pfam" id="PF00251">
    <property type="entry name" value="Glyco_hydro_32N"/>
    <property type="match status" value="1"/>
</dbReference>
<dbReference type="GO" id="GO:0005737">
    <property type="term" value="C:cytoplasm"/>
    <property type="evidence" value="ECO:0007669"/>
    <property type="project" value="TreeGrafter"/>
</dbReference>
<dbReference type="PANTHER" id="PTHR42800:SF1">
    <property type="entry name" value="EXOINULINASE INUD (AFU_ORTHOLOGUE AFUA_5G00480)"/>
    <property type="match status" value="1"/>
</dbReference>
<dbReference type="Proteomes" id="UP000199072">
    <property type="component" value="Unassembled WGS sequence"/>
</dbReference>
<evidence type="ECO:0000256" key="3">
    <source>
        <dbReference type="ARBA" id="ARBA00023295"/>
    </source>
</evidence>
<evidence type="ECO:0000256" key="4">
    <source>
        <dbReference type="RuleBase" id="RU362110"/>
    </source>
</evidence>
<evidence type="ECO:0000256" key="2">
    <source>
        <dbReference type="ARBA" id="ARBA00022801"/>
    </source>
</evidence>
<evidence type="ECO:0000259" key="6">
    <source>
        <dbReference type="Pfam" id="PF00251"/>
    </source>
</evidence>
<evidence type="ECO:0000259" key="7">
    <source>
        <dbReference type="Pfam" id="PF08244"/>
    </source>
</evidence>
<dbReference type="InterPro" id="IPR001362">
    <property type="entry name" value="Glyco_hydro_32"/>
</dbReference>
<dbReference type="InterPro" id="IPR023296">
    <property type="entry name" value="Glyco_hydro_beta-prop_sf"/>
</dbReference>
<dbReference type="SUPFAM" id="SSF49899">
    <property type="entry name" value="Concanavalin A-like lectins/glucanases"/>
    <property type="match status" value="1"/>
</dbReference>
<keyword evidence="9" id="KW-1185">Reference proteome</keyword>
<evidence type="ECO:0000256" key="1">
    <source>
        <dbReference type="ARBA" id="ARBA00009902"/>
    </source>
</evidence>
<accession>A0A1G6ZU96</accession>
<protein>
    <submittedName>
        <fullName evidence="8">Fructan beta-fructosidase</fullName>
    </submittedName>
</protein>
<feature type="chain" id="PRO_5011489232" evidence="5">
    <location>
        <begin position="24"/>
        <end position="510"/>
    </location>
</feature>